<protein>
    <recommendedName>
        <fullName evidence="2">Adapter protein MecA</fullName>
    </recommendedName>
</protein>
<sequence length="220" mass="25617">MEIERINENTVKFYLTYMDIEERGFTREEVWYNRDKSEELFWDMMEEIDSESDIEFEIEGPLWIQVHAMSGGIEVLVTRAQLPEDGESTEYPYGIDDPRKLFQPELEASMDSSESANESVADSRMAAARELFVFKDFDDLIPLASQLSDFDEATALYAFEEKYYLYIDYSSSDKEISDKIDVESIILEYGTPTNLTIHRLKEYGTEVMGSNVFQTIESYF</sequence>
<comment type="similarity">
    <text evidence="1 2">Belongs to the MecA family.</text>
</comment>
<dbReference type="PANTHER" id="PTHR39161">
    <property type="entry name" value="ADAPTER PROTEIN MECA"/>
    <property type="match status" value="1"/>
</dbReference>
<dbReference type="PIRSF" id="PIRSF029008">
    <property type="entry name" value="MecA"/>
    <property type="match status" value="1"/>
</dbReference>
<dbReference type="PANTHER" id="PTHR39161:SF2">
    <property type="entry name" value="ADAPTER PROTEIN MECA 2"/>
    <property type="match status" value="1"/>
</dbReference>
<evidence type="ECO:0000256" key="2">
    <source>
        <dbReference type="HAMAP-Rule" id="MF_01124"/>
    </source>
</evidence>
<proteinExistence type="inferred from homology"/>
<dbReference type="InterPro" id="IPR038471">
    <property type="entry name" value="MecA_C_sf"/>
</dbReference>
<gene>
    <name evidence="2 3" type="primary">mecA</name>
    <name evidence="3" type="ORF">H9659_03205</name>
</gene>
<dbReference type="InterPro" id="IPR008681">
    <property type="entry name" value="Neg-reg_MecA"/>
</dbReference>
<dbReference type="NCBIfam" id="NF002644">
    <property type="entry name" value="PRK02315.1-5"/>
    <property type="match status" value="1"/>
</dbReference>
<evidence type="ECO:0000313" key="4">
    <source>
        <dbReference type="Proteomes" id="UP000659496"/>
    </source>
</evidence>
<reference evidence="3 4" key="1">
    <citation type="submission" date="2020-08" db="EMBL/GenBank/DDBJ databases">
        <title>A Genomic Blueprint of the Chicken Gut Microbiome.</title>
        <authorList>
            <person name="Gilroy R."/>
            <person name="Ravi A."/>
            <person name="Getino M."/>
            <person name="Pursley I."/>
            <person name="Horton D.L."/>
            <person name="Alikhan N.-F."/>
            <person name="Baker D."/>
            <person name="Gharbi K."/>
            <person name="Hall N."/>
            <person name="Watson M."/>
            <person name="Adriaenssens E.M."/>
            <person name="Foster-Nyarko E."/>
            <person name="Jarju S."/>
            <person name="Secka A."/>
            <person name="Antonio M."/>
            <person name="Oren A."/>
            <person name="Chaudhuri R."/>
            <person name="La Ragione R.M."/>
            <person name="Hildebrand F."/>
            <person name="Pallen M.J."/>
        </authorList>
    </citation>
    <scope>NUCLEOTIDE SEQUENCE [LARGE SCALE GENOMIC DNA]</scope>
    <source>
        <strain evidence="3 4">Sa3CUA8</strain>
    </source>
</reference>
<dbReference type="Pfam" id="PF05389">
    <property type="entry name" value="MecA"/>
    <property type="match status" value="1"/>
</dbReference>
<comment type="caution">
    <text evidence="3">The sequence shown here is derived from an EMBL/GenBank/DDBJ whole genome shotgun (WGS) entry which is preliminary data.</text>
</comment>
<evidence type="ECO:0000313" key="3">
    <source>
        <dbReference type="EMBL" id="MBD7907346.1"/>
    </source>
</evidence>
<dbReference type="RefSeq" id="WP_191688491.1">
    <property type="nucleotide sequence ID" value="NZ_JACSQY010000001.1"/>
</dbReference>
<organism evidence="3 4">
    <name type="scientific">Sporosarcina gallistercoris</name>
    <dbReference type="NCBI Taxonomy" id="2762245"/>
    <lineage>
        <taxon>Bacteria</taxon>
        <taxon>Bacillati</taxon>
        <taxon>Bacillota</taxon>
        <taxon>Bacilli</taxon>
        <taxon>Bacillales</taxon>
        <taxon>Caryophanaceae</taxon>
        <taxon>Sporosarcina</taxon>
    </lineage>
</organism>
<dbReference type="Gene3D" id="3.30.70.1950">
    <property type="match status" value="1"/>
</dbReference>
<comment type="domain">
    <text evidence="2">The N-terminal domain probably binds unfolded/aggregated proteins; the C-terminal domain interacts with ClpC.</text>
</comment>
<name>A0ABR8PGQ4_9BACL</name>
<dbReference type="HAMAP" id="MF_01124">
    <property type="entry name" value="MecA"/>
    <property type="match status" value="1"/>
</dbReference>
<comment type="function">
    <text evidence="2">Enables the recognition and targeting of unfolded and aggregated proteins to the ClpC protease or to other proteins involved in proteolysis.</text>
</comment>
<accession>A0ABR8PGQ4</accession>
<evidence type="ECO:0000256" key="1">
    <source>
        <dbReference type="ARBA" id="ARBA00005397"/>
    </source>
</evidence>
<dbReference type="EMBL" id="JACSQY010000001">
    <property type="protein sequence ID" value="MBD7907346.1"/>
    <property type="molecule type" value="Genomic_DNA"/>
</dbReference>
<comment type="subunit">
    <text evidence="2">Homodimer.</text>
</comment>
<dbReference type="Proteomes" id="UP000659496">
    <property type="component" value="Unassembled WGS sequence"/>
</dbReference>
<keyword evidence="4" id="KW-1185">Reference proteome</keyword>